<proteinExistence type="predicted"/>
<organism evidence="2">
    <name type="scientific">uncultured Caudovirales phage</name>
    <dbReference type="NCBI Taxonomy" id="2100421"/>
    <lineage>
        <taxon>Viruses</taxon>
        <taxon>Duplodnaviria</taxon>
        <taxon>Heunggongvirae</taxon>
        <taxon>Uroviricota</taxon>
        <taxon>Caudoviricetes</taxon>
        <taxon>Peduoviridae</taxon>
        <taxon>Maltschvirus</taxon>
        <taxon>Maltschvirus maltsch</taxon>
    </lineage>
</organism>
<dbReference type="Gene3D" id="2.60.120.640">
    <property type="entry name" value="gp9"/>
    <property type="match status" value="1"/>
</dbReference>
<evidence type="ECO:0000313" key="2">
    <source>
        <dbReference type="EMBL" id="CAB5209218.1"/>
    </source>
</evidence>
<dbReference type="SUPFAM" id="SSF50017">
    <property type="entry name" value="gp9"/>
    <property type="match status" value="1"/>
</dbReference>
<protein>
    <submittedName>
        <fullName evidence="2">Uncharacterized protein</fullName>
    </submittedName>
</protein>
<dbReference type="EMBL" id="LR798231">
    <property type="protein sequence ID" value="CAB5209218.1"/>
    <property type="molecule type" value="Genomic_DNA"/>
</dbReference>
<reference evidence="2" key="1">
    <citation type="submission" date="2020-05" db="EMBL/GenBank/DDBJ databases">
        <authorList>
            <person name="Chiriac C."/>
            <person name="Salcher M."/>
            <person name="Ghai R."/>
            <person name="Kavagutti S V."/>
        </authorList>
    </citation>
    <scope>NUCLEOTIDE SEQUENCE</scope>
</reference>
<sequence>MARYNTIVTTASSSGATTVGAPTQGLITTLTGTAPYTVTLAAPNLFAGVSQLFYNATGGTVTLTTPSGSIKGPGFTAAASQTIPDKATYTLSSDGTDFIITNNEGGPQLTSTITATGLITANAGLTVASSNASFTGTLIQTSSTQTISSAYDLVHLNYLQTNYGQAWTIQSASFSATQGGRYFIDTSSTAITMTLPASPATGSMVHIIDYSGTLSVRNLTIAPNGAKIQRIADNMTVSTNGAAFVLLYSGSTNGWLVATGI</sequence>
<accession>A0A6J7WJ93</accession>
<dbReference type="EMBL" id="LR796187">
    <property type="protein sequence ID" value="CAB4125876.1"/>
    <property type="molecule type" value="Genomic_DNA"/>
</dbReference>
<gene>
    <name evidence="2" type="ORF">UFOVP181_362</name>
    <name evidence="1" type="ORF">UFOVP57_277</name>
</gene>
<dbReference type="InterPro" id="IPR036240">
    <property type="entry name" value="Gp9-like_sf"/>
</dbReference>
<dbReference type="InterPro" id="IPR027411">
    <property type="entry name" value="Gp9/Gp10_mid_dom_sf"/>
</dbReference>
<name>A0A6J7WJ93_9CAUD</name>
<evidence type="ECO:0000313" key="1">
    <source>
        <dbReference type="EMBL" id="CAB4125876.1"/>
    </source>
</evidence>